<comment type="caution">
    <text evidence="8">The sequence shown here is derived from an EMBL/GenBank/DDBJ whole genome shotgun (WGS) entry which is preliminary data.</text>
</comment>
<dbReference type="InterPro" id="IPR014757">
    <property type="entry name" value="Tscrpt_reg_IclR_C"/>
</dbReference>
<dbReference type="RefSeq" id="WP_110937427.1">
    <property type="nucleotide sequence ID" value="NZ_KZ614146.1"/>
</dbReference>
<keyword evidence="3" id="KW-0804">Transcription</keyword>
<dbReference type="Gene3D" id="1.10.10.10">
    <property type="entry name" value="Winged helix-like DNA-binding domain superfamily/Winged helix DNA-binding domain"/>
    <property type="match status" value="1"/>
</dbReference>
<dbReference type="InterPro" id="IPR036388">
    <property type="entry name" value="WH-like_DNA-bd_sf"/>
</dbReference>
<keyword evidence="9" id="KW-1185">Reference proteome</keyword>
<evidence type="ECO:0000256" key="4">
    <source>
        <dbReference type="ARBA" id="ARBA00058938"/>
    </source>
</evidence>
<dbReference type="OrthoDB" id="9778379at2"/>
<evidence type="ECO:0000259" key="7">
    <source>
        <dbReference type="PROSITE" id="PS51078"/>
    </source>
</evidence>
<dbReference type="FunFam" id="1.10.10.10:FF:000056">
    <property type="entry name" value="IclR family transcriptional regulator"/>
    <property type="match status" value="1"/>
</dbReference>
<dbReference type="Pfam" id="PF09339">
    <property type="entry name" value="HTH_IclR"/>
    <property type="match status" value="1"/>
</dbReference>
<proteinExistence type="predicted"/>
<dbReference type="PANTHER" id="PTHR30136:SF35">
    <property type="entry name" value="HTH-TYPE TRANSCRIPTIONAL REGULATOR RV1719"/>
    <property type="match status" value="1"/>
</dbReference>
<gene>
    <name evidence="8" type="ORF">CR203_11265</name>
</gene>
<evidence type="ECO:0000256" key="1">
    <source>
        <dbReference type="ARBA" id="ARBA00023015"/>
    </source>
</evidence>
<evidence type="ECO:0000313" key="9">
    <source>
        <dbReference type="Proteomes" id="UP000281498"/>
    </source>
</evidence>
<feature type="domain" description="HTH iclR-type" evidence="6">
    <location>
        <begin position="13"/>
        <end position="75"/>
    </location>
</feature>
<dbReference type="SUPFAM" id="SSF46785">
    <property type="entry name" value="Winged helix' DNA-binding domain"/>
    <property type="match status" value="1"/>
</dbReference>
<dbReference type="InterPro" id="IPR029016">
    <property type="entry name" value="GAF-like_dom_sf"/>
</dbReference>
<evidence type="ECO:0000256" key="5">
    <source>
        <dbReference type="ARBA" id="ARBA00070406"/>
    </source>
</evidence>
<protein>
    <recommendedName>
        <fullName evidence="5">Glycerol operon regulatory protein</fullName>
    </recommendedName>
</protein>
<dbReference type="Gene3D" id="3.30.450.40">
    <property type="match status" value="1"/>
</dbReference>
<dbReference type="PANTHER" id="PTHR30136">
    <property type="entry name" value="HELIX-TURN-HELIX TRANSCRIPTIONAL REGULATOR, ICLR FAMILY"/>
    <property type="match status" value="1"/>
</dbReference>
<dbReference type="SMART" id="SM00346">
    <property type="entry name" value="HTH_ICLR"/>
    <property type="match status" value="1"/>
</dbReference>
<evidence type="ECO:0000259" key="6">
    <source>
        <dbReference type="PROSITE" id="PS51077"/>
    </source>
</evidence>
<dbReference type="InterPro" id="IPR011991">
    <property type="entry name" value="ArsR-like_HTH"/>
</dbReference>
<reference evidence="8 9" key="1">
    <citation type="submission" date="2017-10" db="EMBL/GenBank/DDBJ databases">
        <title>Bacillus sp. nov., a halophilic bacterium isolated from a Keqin Lake.</title>
        <authorList>
            <person name="Wang H."/>
        </authorList>
    </citation>
    <scope>NUCLEOTIDE SEQUENCE [LARGE SCALE GENOMIC DNA]</scope>
    <source>
        <strain evidence="8 9">KCTC 13187</strain>
    </source>
</reference>
<dbReference type="PROSITE" id="PS51077">
    <property type="entry name" value="HTH_ICLR"/>
    <property type="match status" value="1"/>
</dbReference>
<dbReference type="PROSITE" id="PS51078">
    <property type="entry name" value="ICLR_ED"/>
    <property type="match status" value="1"/>
</dbReference>
<comment type="function">
    <text evidence="4">May be an activator protein for the gylABX operon.</text>
</comment>
<keyword evidence="1" id="KW-0805">Transcription regulation</keyword>
<dbReference type="GO" id="GO:0045892">
    <property type="term" value="P:negative regulation of DNA-templated transcription"/>
    <property type="evidence" value="ECO:0007669"/>
    <property type="project" value="TreeGrafter"/>
</dbReference>
<name>A0A3A9K328_9BACI</name>
<dbReference type="GO" id="GO:0003677">
    <property type="term" value="F:DNA binding"/>
    <property type="evidence" value="ECO:0007669"/>
    <property type="project" value="UniProtKB-KW"/>
</dbReference>
<keyword evidence="2" id="KW-0238">DNA-binding</keyword>
<dbReference type="InterPro" id="IPR050707">
    <property type="entry name" value="HTH_MetabolicPath_Reg"/>
</dbReference>
<accession>A0A3A9K328</accession>
<dbReference type="InterPro" id="IPR036390">
    <property type="entry name" value="WH_DNA-bd_sf"/>
</dbReference>
<evidence type="ECO:0000256" key="3">
    <source>
        <dbReference type="ARBA" id="ARBA00023163"/>
    </source>
</evidence>
<evidence type="ECO:0000313" key="8">
    <source>
        <dbReference type="EMBL" id="RKL67087.1"/>
    </source>
</evidence>
<evidence type="ECO:0000256" key="2">
    <source>
        <dbReference type="ARBA" id="ARBA00023125"/>
    </source>
</evidence>
<dbReference type="EMBL" id="PDOE01000004">
    <property type="protein sequence ID" value="RKL67087.1"/>
    <property type="molecule type" value="Genomic_DNA"/>
</dbReference>
<dbReference type="Proteomes" id="UP000281498">
    <property type="component" value="Unassembled WGS sequence"/>
</dbReference>
<feature type="domain" description="IclR-ED" evidence="7">
    <location>
        <begin position="76"/>
        <end position="258"/>
    </location>
</feature>
<dbReference type="InterPro" id="IPR005471">
    <property type="entry name" value="Tscrpt_reg_IclR_N"/>
</dbReference>
<dbReference type="SUPFAM" id="SSF55781">
    <property type="entry name" value="GAF domain-like"/>
    <property type="match status" value="1"/>
</dbReference>
<dbReference type="AlphaFoldDB" id="A0A3A9K328"/>
<sequence length="262" mass="29441">MSEVETKKKDYNLSSVKNALRILKSFSMDDSEKKVTDLANSLGLGKSTVSRLMSTLASEGFVEKNPENNRYRLGLSILSLASVCTSNFEIHKEAMPVLHQLVEKTGETSHLAILDELDVIYLHKYESKHHVRAFTHIGRRNPAYCTSSGKVLLAFNDEYIIKKTLEKGLEPYTKNTIIDPDIFLRTLEEIRNDGYAISREEFSEGVVSIAAPVRDYTGQVIASVNIVGPIQRVNNHSIPSHIKRVVEAGKTISERLGYIRFN</sequence>
<dbReference type="GO" id="GO:0003700">
    <property type="term" value="F:DNA-binding transcription factor activity"/>
    <property type="evidence" value="ECO:0007669"/>
    <property type="project" value="TreeGrafter"/>
</dbReference>
<dbReference type="CDD" id="cd00090">
    <property type="entry name" value="HTH_ARSR"/>
    <property type="match status" value="1"/>
</dbReference>
<dbReference type="Pfam" id="PF01614">
    <property type="entry name" value="IclR_C"/>
    <property type="match status" value="1"/>
</dbReference>
<organism evidence="8 9">
    <name type="scientific">Salipaludibacillus neizhouensis</name>
    <dbReference type="NCBI Taxonomy" id="885475"/>
    <lineage>
        <taxon>Bacteria</taxon>
        <taxon>Bacillati</taxon>
        <taxon>Bacillota</taxon>
        <taxon>Bacilli</taxon>
        <taxon>Bacillales</taxon>
        <taxon>Bacillaceae</taxon>
    </lineage>
</organism>